<reference evidence="2" key="1">
    <citation type="submission" date="2021-08" db="EMBL/GenBank/DDBJ databases">
        <title>WGS assembly of Ceratopteris richardii.</title>
        <authorList>
            <person name="Marchant D.B."/>
            <person name="Chen G."/>
            <person name="Jenkins J."/>
            <person name="Shu S."/>
            <person name="Leebens-Mack J."/>
            <person name="Grimwood J."/>
            <person name="Schmutz J."/>
            <person name="Soltis P."/>
            <person name="Soltis D."/>
            <person name="Chen Z.-H."/>
        </authorList>
    </citation>
    <scope>NUCLEOTIDE SEQUENCE</scope>
    <source>
        <strain evidence="2">Whitten #5841</strain>
        <tissue evidence="2">Leaf</tissue>
    </source>
</reference>
<protein>
    <submittedName>
        <fullName evidence="2">Uncharacterized protein</fullName>
    </submittedName>
</protein>
<dbReference type="AlphaFoldDB" id="A0A8T2QSM8"/>
<accession>A0A8T2QSM8</accession>
<keyword evidence="3" id="KW-1185">Reference proteome</keyword>
<organism evidence="2 3">
    <name type="scientific">Ceratopteris richardii</name>
    <name type="common">Triangle waterfern</name>
    <dbReference type="NCBI Taxonomy" id="49495"/>
    <lineage>
        <taxon>Eukaryota</taxon>
        <taxon>Viridiplantae</taxon>
        <taxon>Streptophyta</taxon>
        <taxon>Embryophyta</taxon>
        <taxon>Tracheophyta</taxon>
        <taxon>Polypodiopsida</taxon>
        <taxon>Polypodiidae</taxon>
        <taxon>Polypodiales</taxon>
        <taxon>Pteridineae</taxon>
        <taxon>Pteridaceae</taxon>
        <taxon>Parkerioideae</taxon>
        <taxon>Ceratopteris</taxon>
    </lineage>
</organism>
<gene>
    <name evidence="2" type="ORF">KP509_32G001800</name>
</gene>
<evidence type="ECO:0000313" key="2">
    <source>
        <dbReference type="EMBL" id="KAH7286333.1"/>
    </source>
</evidence>
<dbReference type="Proteomes" id="UP000825935">
    <property type="component" value="Chromosome 32"/>
</dbReference>
<dbReference type="EMBL" id="CM035437">
    <property type="protein sequence ID" value="KAH7286333.1"/>
    <property type="molecule type" value="Genomic_DNA"/>
</dbReference>
<sequence>MDKPPKNIGNTDVQRKLEAALFQGGNAFLSTIKYNRLTDFGNLIFDTSPKKNSEMWRVVWSIFNWRDWNLYGAAEKKGRRAPHSSSPEKGRGTPLYHLSMHT</sequence>
<evidence type="ECO:0000313" key="3">
    <source>
        <dbReference type="Proteomes" id="UP000825935"/>
    </source>
</evidence>
<feature type="region of interest" description="Disordered" evidence="1">
    <location>
        <begin position="76"/>
        <end position="102"/>
    </location>
</feature>
<proteinExistence type="predicted"/>
<evidence type="ECO:0000256" key="1">
    <source>
        <dbReference type="SAM" id="MobiDB-lite"/>
    </source>
</evidence>
<name>A0A8T2QSM8_CERRI</name>
<comment type="caution">
    <text evidence="2">The sequence shown here is derived from an EMBL/GenBank/DDBJ whole genome shotgun (WGS) entry which is preliminary data.</text>
</comment>